<reference evidence="1" key="1">
    <citation type="journal article" date="2021" name="Proc. Natl. Acad. Sci. U.S.A.">
        <title>A Catalog of Tens of Thousands of Viruses from Human Metagenomes Reveals Hidden Associations with Chronic Diseases.</title>
        <authorList>
            <person name="Tisza M.J."/>
            <person name="Buck C.B."/>
        </authorList>
    </citation>
    <scope>NUCLEOTIDE SEQUENCE</scope>
    <source>
        <strain evidence="1">CtKeG8</strain>
    </source>
</reference>
<accession>A0A8S5PBB4</accession>
<organism evidence="1">
    <name type="scientific">Siphoviridae sp. ctKeG8</name>
    <dbReference type="NCBI Taxonomy" id="2825443"/>
    <lineage>
        <taxon>Viruses</taxon>
        <taxon>Duplodnaviria</taxon>
        <taxon>Heunggongvirae</taxon>
        <taxon>Uroviricota</taxon>
        <taxon>Caudoviricetes</taxon>
    </lineage>
</organism>
<evidence type="ECO:0000313" key="1">
    <source>
        <dbReference type="EMBL" id="DAE04471.1"/>
    </source>
</evidence>
<sequence length="41" mass="4866">MQNYYRKGYCRPGYGNCKNGKGDICGVPLPYFLQEFTRDRR</sequence>
<protein>
    <submittedName>
        <fullName evidence="1">Uncharacterized protein</fullName>
    </submittedName>
</protein>
<proteinExistence type="predicted"/>
<dbReference type="EMBL" id="BK015388">
    <property type="protein sequence ID" value="DAE04471.1"/>
    <property type="molecule type" value="Genomic_DNA"/>
</dbReference>
<name>A0A8S5PBB4_9CAUD</name>